<dbReference type="InterPro" id="IPR024078">
    <property type="entry name" value="LmbE-like_dom_sf"/>
</dbReference>
<dbReference type="SUPFAM" id="SSF102588">
    <property type="entry name" value="LmbE-like"/>
    <property type="match status" value="1"/>
</dbReference>
<evidence type="ECO:0000313" key="2">
    <source>
        <dbReference type="Proteomes" id="UP000000933"/>
    </source>
</evidence>
<dbReference type="GO" id="GO:0019213">
    <property type="term" value="F:deacetylase activity"/>
    <property type="evidence" value="ECO:0007669"/>
    <property type="project" value="InterPro"/>
</dbReference>
<dbReference type="GO" id="GO:0016811">
    <property type="term" value="F:hydrolase activity, acting on carbon-nitrogen (but not peptide) bonds, in linear amides"/>
    <property type="evidence" value="ECO:0007669"/>
    <property type="project" value="TreeGrafter"/>
</dbReference>
<dbReference type="PANTHER" id="PTHR12993">
    <property type="entry name" value="N-ACETYLGLUCOSAMINYL-PHOSPHATIDYLINOSITOL DE-N-ACETYLASE-RELATED"/>
    <property type="match status" value="1"/>
</dbReference>
<protein>
    <submittedName>
        <fullName evidence="1">Uncharacterized proteins, LmbE homolog</fullName>
    </submittedName>
</protein>
<reference evidence="2" key="2">
    <citation type="submission" date="2010-04" db="EMBL/GenBank/DDBJ databases">
        <title>Genome sequence of Salinibacter ruber M8.</title>
        <authorList>
            <consortium name="Genoscope"/>
        </authorList>
    </citation>
    <scope>NUCLEOTIDE SEQUENCE [LARGE SCALE GENOMIC DNA]</scope>
    <source>
        <strain evidence="2">M8</strain>
    </source>
</reference>
<dbReference type="Gene3D" id="3.40.50.10320">
    <property type="entry name" value="LmbE-like"/>
    <property type="match status" value="1"/>
</dbReference>
<dbReference type="InterPro" id="IPR003737">
    <property type="entry name" value="GlcNAc_PI_deacetylase-related"/>
</dbReference>
<gene>
    <name evidence="1" type="ordered locus">SRM_01127</name>
</gene>
<dbReference type="AlphaFoldDB" id="D5H7P3"/>
<reference evidence="1 2" key="1">
    <citation type="journal article" date="2010" name="ISME J.">
        <title>Fine-scale evolution: genomic, phenotypic and ecological differentiation in two coexisting Salinibacter ruber strains.</title>
        <authorList>
            <person name="Pena A."/>
            <person name="Teeling H."/>
            <person name="Huerta-Cepas J."/>
            <person name="Santos F."/>
            <person name="Yarza P."/>
            <person name="Brito-Echeverria J."/>
            <person name="Lucio M."/>
            <person name="Schmitt-Kopplin P."/>
            <person name="Meseguer I."/>
            <person name="Schenowitz C."/>
            <person name="Dossat C."/>
            <person name="Barbe V."/>
            <person name="Dopazo J."/>
            <person name="Rossello-Mora R."/>
            <person name="Schuler M."/>
            <person name="Glockner F.O."/>
            <person name="Amann R."/>
            <person name="Gabaldon T."/>
            <person name="Anton J."/>
        </authorList>
    </citation>
    <scope>NUCLEOTIDE SEQUENCE [LARGE SCALE GENOMIC DNA]</scope>
    <source>
        <strain evidence="1 2">M8</strain>
    </source>
</reference>
<dbReference type="HOGENOM" id="CLU_049311_3_1_10"/>
<dbReference type="KEGG" id="srm:SRM_01127"/>
<dbReference type="Proteomes" id="UP000000933">
    <property type="component" value="Chromosome"/>
</dbReference>
<sequence length="289" mass="32301">MRIAYLCIAHAIRNTQYGPPVQGSFLSDLQALKIALPMPTLDVLALAAHPDDVELCAGGTVCLLAQQGYDVGIVDFTKGQLGSRGTPQQRMEEAERASDIIGLSARENLGLMDGDIRNTKANQRRVIEAVRRYRPDIVLLNAPESRHPDHSDAADLSTDALYYSGLQEIETTGPDGIPQAPWRPHHVLHYMQAVSFKPTMVVDVTDVWDQRIEALQAFESQFHNPDYEPDPDEPETFVSNPEFFEWVKSRARTYGYTVGATYGEPFKYRHGPFGVTDLPGVLSKEKEFR</sequence>
<accession>D5H7P3</accession>
<dbReference type="NCBIfam" id="TIGR04001">
    <property type="entry name" value="thiol_BshB1"/>
    <property type="match status" value="1"/>
</dbReference>
<name>D5H7P3_SALRM</name>
<proteinExistence type="predicted"/>
<evidence type="ECO:0000313" key="1">
    <source>
        <dbReference type="EMBL" id="CBH24048.1"/>
    </source>
</evidence>
<dbReference type="EMBL" id="FP565814">
    <property type="protein sequence ID" value="CBH24048.1"/>
    <property type="molecule type" value="Genomic_DNA"/>
</dbReference>
<dbReference type="Pfam" id="PF02585">
    <property type="entry name" value="PIG-L"/>
    <property type="match status" value="1"/>
</dbReference>
<dbReference type="GO" id="GO:0071793">
    <property type="term" value="P:bacillithiol biosynthetic process"/>
    <property type="evidence" value="ECO:0007669"/>
    <property type="project" value="InterPro"/>
</dbReference>
<dbReference type="InterPro" id="IPR023842">
    <property type="entry name" value="Bacillithiol_biosynth_BshB1"/>
</dbReference>
<dbReference type="PANTHER" id="PTHR12993:SF30">
    <property type="entry name" value="N-ACETYL-ALPHA-D-GLUCOSAMINYL L-MALATE DEACETYLASE 1"/>
    <property type="match status" value="1"/>
</dbReference>
<organism evidence="1 2">
    <name type="scientific">Salinibacter ruber (strain M8)</name>
    <dbReference type="NCBI Taxonomy" id="761659"/>
    <lineage>
        <taxon>Bacteria</taxon>
        <taxon>Pseudomonadati</taxon>
        <taxon>Rhodothermota</taxon>
        <taxon>Rhodothermia</taxon>
        <taxon>Rhodothermales</taxon>
        <taxon>Salinibacteraceae</taxon>
        <taxon>Salinibacter</taxon>
    </lineage>
</organism>